<proteinExistence type="predicted"/>
<dbReference type="EMBL" id="JAXAVX010000007">
    <property type="protein sequence ID" value="MDX8152655.1"/>
    <property type="molecule type" value="Genomic_DNA"/>
</dbReference>
<keyword evidence="2" id="KW-0732">Signal</keyword>
<reference evidence="3 4" key="1">
    <citation type="submission" date="2023-11" db="EMBL/GenBank/DDBJ databases">
        <authorList>
            <person name="Xu M."/>
            <person name="Jiang T."/>
        </authorList>
    </citation>
    <scope>NUCLEOTIDE SEQUENCE [LARGE SCALE GENOMIC DNA]</scope>
    <source>
        <strain evidence="3 4">SD</strain>
    </source>
</reference>
<dbReference type="Proteomes" id="UP001277761">
    <property type="component" value="Unassembled WGS sequence"/>
</dbReference>
<evidence type="ECO:0000256" key="2">
    <source>
        <dbReference type="SAM" id="SignalP"/>
    </source>
</evidence>
<name>A0ABU4VMH4_9ACTN</name>
<evidence type="ECO:0000313" key="4">
    <source>
        <dbReference type="Proteomes" id="UP001277761"/>
    </source>
</evidence>
<gene>
    <name evidence="3" type="ORF">SK069_13700</name>
</gene>
<organism evidence="3 4">
    <name type="scientific">Patulibacter brassicae</name>
    <dbReference type="NCBI Taxonomy" id="1705717"/>
    <lineage>
        <taxon>Bacteria</taxon>
        <taxon>Bacillati</taxon>
        <taxon>Actinomycetota</taxon>
        <taxon>Thermoleophilia</taxon>
        <taxon>Solirubrobacterales</taxon>
        <taxon>Patulibacteraceae</taxon>
        <taxon>Patulibacter</taxon>
    </lineage>
</organism>
<dbReference type="SUPFAM" id="SSF48452">
    <property type="entry name" value="TPR-like"/>
    <property type="match status" value="1"/>
</dbReference>
<dbReference type="RefSeq" id="WP_319954811.1">
    <property type="nucleotide sequence ID" value="NZ_JAXAVX010000007.1"/>
</dbReference>
<accession>A0ABU4VMH4</accession>
<evidence type="ECO:0008006" key="5">
    <source>
        <dbReference type="Google" id="ProtNLM"/>
    </source>
</evidence>
<comment type="caution">
    <text evidence="3">The sequence shown here is derived from an EMBL/GenBank/DDBJ whole genome shotgun (WGS) entry which is preliminary data.</text>
</comment>
<keyword evidence="4" id="KW-1185">Reference proteome</keyword>
<feature type="region of interest" description="Disordered" evidence="1">
    <location>
        <begin position="235"/>
        <end position="256"/>
    </location>
</feature>
<feature type="signal peptide" evidence="2">
    <location>
        <begin position="1"/>
        <end position="26"/>
    </location>
</feature>
<sequence length="608" mass="62853">MSRRPFLVAALVAAALAGAGSTPASAATVRSIADGLPILSAEAAGAKLDAQRPQLCAAKPSKARTPSLRAALAQARKVVRRGKGAAADRRFRKSRDGRSVERALAAAGAAATAGRSTAALAALLRAHELRPRDQRPLVGAATVLVGIGRAPAALALLDAAAKRKAPKGAPLGSPRRALLANARGHALLALGRWKDAERALRPAVASAPLLREARANLAHAQLCAGNRAAAARTAAAATRRAGAPSATTSSDPDSGGPVVVQAATPLWLDVAPGVLPTLPTWRIPANEAEARALRDALRAQHDGDLPAIRQAVAATSAASQASRPARQALSAAGTSYLRALDVAFARPERQPGLRERWEAMGARWRVLNDFHTRFGAGQAGPTCGAFAGWRQAYLDYEDAARQYIREQYRYHTGIAANVADPRLHAEFMARARQSLVVPMQNLHQASSFLAEYGSNCFEGEAAAVGLDETPGDTPESAKCPTGLTSVAFRWALPGVEVSVSCEAIGVELEAGSAWLTGFLNVSHRPGTGETTVVVGPRAKTPSGPFGPSAQVEDGLYITVAGDGTIRDVGARVSHTAVLQVGPGSVALSGESMDFSLVGVSPLGAILGD</sequence>
<protein>
    <recommendedName>
        <fullName evidence="5">Tetratricopeptide repeat protein</fullName>
    </recommendedName>
</protein>
<evidence type="ECO:0000256" key="1">
    <source>
        <dbReference type="SAM" id="MobiDB-lite"/>
    </source>
</evidence>
<feature type="chain" id="PRO_5046393612" description="Tetratricopeptide repeat protein" evidence="2">
    <location>
        <begin position="27"/>
        <end position="608"/>
    </location>
</feature>
<dbReference type="PROSITE" id="PS51318">
    <property type="entry name" value="TAT"/>
    <property type="match status" value="1"/>
</dbReference>
<dbReference type="InterPro" id="IPR006311">
    <property type="entry name" value="TAT_signal"/>
</dbReference>
<dbReference type="InterPro" id="IPR011990">
    <property type="entry name" value="TPR-like_helical_dom_sf"/>
</dbReference>
<feature type="compositionally biased region" description="Low complexity" evidence="1">
    <location>
        <begin position="235"/>
        <end position="250"/>
    </location>
</feature>
<evidence type="ECO:0000313" key="3">
    <source>
        <dbReference type="EMBL" id="MDX8152655.1"/>
    </source>
</evidence>
<dbReference type="Gene3D" id="1.25.40.10">
    <property type="entry name" value="Tetratricopeptide repeat domain"/>
    <property type="match status" value="1"/>
</dbReference>